<evidence type="ECO:0000313" key="1">
    <source>
        <dbReference type="EnsemblProtists" id="EOD36438"/>
    </source>
</evidence>
<dbReference type="Proteomes" id="UP000013827">
    <property type="component" value="Unassembled WGS sequence"/>
</dbReference>
<reference evidence="1" key="2">
    <citation type="submission" date="2024-10" db="UniProtKB">
        <authorList>
            <consortium name="EnsemblProtists"/>
        </authorList>
    </citation>
    <scope>IDENTIFICATION</scope>
</reference>
<name>A0A0D3KL03_EMIH1</name>
<dbReference type="PaxDb" id="2903-EOD36438"/>
<dbReference type="PANTHER" id="PTHR11062">
    <property type="entry name" value="EXOSTOSIN HEPARAN SULFATE GLYCOSYLTRANSFERASE -RELATED"/>
    <property type="match status" value="1"/>
</dbReference>
<accession>A0A0D3KL03</accession>
<keyword evidence="2" id="KW-1185">Reference proteome</keyword>
<dbReference type="GO" id="GO:0016757">
    <property type="term" value="F:glycosyltransferase activity"/>
    <property type="evidence" value="ECO:0007669"/>
    <property type="project" value="InterPro"/>
</dbReference>
<reference evidence="2" key="1">
    <citation type="journal article" date="2013" name="Nature">
        <title>Pan genome of the phytoplankton Emiliania underpins its global distribution.</title>
        <authorList>
            <person name="Read B.A."/>
            <person name="Kegel J."/>
            <person name="Klute M.J."/>
            <person name="Kuo A."/>
            <person name="Lefebvre S.C."/>
            <person name="Maumus F."/>
            <person name="Mayer C."/>
            <person name="Miller J."/>
            <person name="Monier A."/>
            <person name="Salamov A."/>
            <person name="Young J."/>
            <person name="Aguilar M."/>
            <person name="Claverie J.M."/>
            <person name="Frickenhaus S."/>
            <person name="Gonzalez K."/>
            <person name="Herman E.K."/>
            <person name="Lin Y.C."/>
            <person name="Napier J."/>
            <person name="Ogata H."/>
            <person name="Sarno A.F."/>
            <person name="Shmutz J."/>
            <person name="Schroeder D."/>
            <person name="de Vargas C."/>
            <person name="Verret F."/>
            <person name="von Dassow P."/>
            <person name="Valentin K."/>
            <person name="Van de Peer Y."/>
            <person name="Wheeler G."/>
            <person name="Dacks J.B."/>
            <person name="Delwiche C.F."/>
            <person name="Dyhrman S.T."/>
            <person name="Glockner G."/>
            <person name="John U."/>
            <person name="Richards T."/>
            <person name="Worden A.Z."/>
            <person name="Zhang X."/>
            <person name="Grigoriev I.V."/>
            <person name="Allen A.E."/>
            <person name="Bidle K."/>
            <person name="Borodovsky M."/>
            <person name="Bowler C."/>
            <person name="Brownlee C."/>
            <person name="Cock J.M."/>
            <person name="Elias M."/>
            <person name="Gladyshev V.N."/>
            <person name="Groth M."/>
            <person name="Guda C."/>
            <person name="Hadaegh A."/>
            <person name="Iglesias-Rodriguez M.D."/>
            <person name="Jenkins J."/>
            <person name="Jones B.M."/>
            <person name="Lawson T."/>
            <person name="Leese F."/>
            <person name="Lindquist E."/>
            <person name="Lobanov A."/>
            <person name="Lomsadze A."/>
            <person name="Malik S.B."/>
            <person name="Marsh M.E."/>
            <person name="Mackinder L."/>
            <person name="Mock T."/>
            <person name="Mueller-Roeber B."/>
            <person name="Pagarete A."/>
            <person name="Parker M."/>
            <person name="Probert I."/>
            <person name="Quesneville H."/>
            <person name="Raines C."/>
            <person name="Rensing S.A."/>
            <person name="Riano-Pachon D.M."/>
            <person name="Richier S."/>
            <person name="Rokitta S."/>
            <person name="Shiraiwa Y."/>
            <person name="Soanes D.M."/>
            <person name="van der Giezen M."/>
            <person name="Wahlund T.M."/>
            <person name="Williams B."/>
            <person name="Wilson W."/>
            <person name="Wolfe G."/>
            <person name="Wurch L.L."/>
        </authorList>
    </citation>
    <scope>NUCLEOTIDE SEQUENCE</scope>
</reference>
<evidence type="ECO:0008006" key="3">
    <source>
        <dbReference type="Google" id="ProtNLM"/>
    </source>
</evidence>
<proteinExistence type="predicted"/>
<dbReference type="InterPro" id="IPR004263">
    <property type="entry name" value="Exostosin"/>
</dbReference>
<dbReference type="EnsemblProtists" id="EOD36438">
    <property type="protein sequence ID" value="EOD36438"/>
    <property type="gene ID" value="EMIHUDRAFT_226492"/>
</dbReference>
<evidence type="ECO:0000313" key="2">
    <source>
        <dbReference type="Proteomes" id="UP000013827"/>
    </source>
</evidence>
<dbReference type="RefSeq" id="XP_005788867.1">
    <property type="nucleotide sequence ID" value="XM_005788810.1"/>
</dbReference>
<sequence length="352" mass="40203">MAQTADAARESALKRFLPPGPRPLPCRRDVQRGRRLRLFVYGLPWAYHGQVVEYVERRARELLHVNCAYLREDTCPNTGFSHLENLRSHCTDVPIFSKLLQVATLVGEPERADVFLVPFLLGCNAMLGWGHGMSRVNGPAHHAFFGSFDKFARDSLPHFARWPHRHLFLFPLDSMFMPKWLGGSMLAHTGAGYRNKSRLDVTIPYLASLPRELVRAQPDAGARSTRVFLMASPSRNKENAMPFSTVETIRRMQRTTFCVAPTGDSDGFTQRFYYIVAAGCIPVRVDTYYPSLKFGKVAWPFKQTIEWHRAVLLLPPDRLRRDGLMPTLANVSQRRVREMQQYLLRVNCNSLA</sequence>
<protein>
    <recommendedName>
        <fullName evidence="3">Exostosin GT47 domain-containing protein</fullName>
    </recommendedName>
</protein>
<dbReference type="PANTHER" id="PTHR11062:SF391">
    <property type="entry name" value="PIN DOMAIN-CONTAINING PROTEIN"/>
    <property type="match status" value="1"/>
</dbReference>
<dbReference type="HOGENOM" id="CLU_693431_0_0_1"/>
<dbReference type="GeneID" id="17281709"/>
<dbReference type="AlphaFoldDB" id="A0A0D3KL03"/>
<dbReference type="KEGG" id="ehx:EMIHUDRAFT_226492"/>
<organism evidence="1 2">
    <name type="scientific">Emiliania huxleyi (strain CCMP1516)</name>
    <dbReference type="NCBI Taxonomy" id="280463"/>
    <lineage>
        <taxon>Eukaryota</taxon>
        <taxon>Haptista</taxon>
        <taxon>Haptophyta</taxon>
        <taxon>Prymnesiophyceae</taxon>
        <taxon>Isochrysidales</taxon>
        <taxon>Noelaerhabdaceae</taxon>
        <taxon>Emiliania</taxon>
    </lineage>
</organism>